<gene>
    <name evidence="2" type="ORF">OBBRIDRAFT_777042</name>
</gene>
<organism evidence="2 3">
    <name type="scientific">Obba rivulosa</name>
    <dbReference type="NCBI Taxonomy" id="1052685"/>
    <lineage>
        <taxon>Eukaryota</taxon>
        <taxon>Fungi</taxon>
        <taxon>Dikarya</taxon>
        <taxon>Basidiomycota</taxon>
        <taxon>Agaricomycotina</taxon>
        <taxon>Agaricomycetes</taxon>
        <taxon>Polyporales</taxon>
        <taxon>Gelatoporiaceae</taxon>
        <taxon>Obba</taxon>
    </lineage>
</organism>
<dbReference type="Proteomes" id="UP000250043">
    <property type="component" value="Unassembled WGS sequence"/>
</dbReference>
<accession>A0A8E2B327</accession>
<evidence type="ECO:0000313" key="2">
    <source>
        <dbReference type="EMBL" id="OCH90390.1"/>
    </source>
</evidence>
<dbReference type="OrthoDB" id="2788229at2759"/>
<keyword evidence="3" id="KW-1185">Reference proteome</keyword>
<feature type="region of interest" description="Disordered" evidence="1">
    <location>
        <begin position="99"/>
        <end position="118"/>
    </location>
</feature>
<reference evidence="2 3" key="1">
    <citation type="submission" date="2016-07" db="EMBL/GenBank/DDBJ databases">
        <title>Draft genome of the white-rot fungus Obba rivulosa 3A-2.</title>
        <authorList>
            <consortium name="DOE Joint Genome Institute"/>
            <person name="Miettinen O."/>
            <person name="Riley R."/>
            <person name="Acob R."/>
            <person name="Barry K."/>
            <person name="Cullen D."/>
            <person name="De Vries R."/>
            <person name="Hainaut M."/>
            <person name="Hatakka A."/>
            <person name="Henrissat B."/>
            <person name="Hilden K."/>
            <person name="Kuo R."/>
            <person name="Labutti K."/>
            <person name="Lipzen A."/>
            <person name="Makela M.R."/>
            <person name="Sandor L."/>
            <person name="Spatafora J.W."/>
            <person name="Grigoriev I.V."/>
            <person name="Hibbett D.S."/>
        </authorList>
    </citation>
    <scope>NUCLEOTIDE SEQUENCE [LARGE SCALE GENOMIC DNA]</scope>
    <source>
        <strain evidence="2 3">3A-2</strain>
    </source>
</reference>
<dbReference type="AlphaFoldDB" id="A0A8E2B327"/>
<protein>
    <submittedName>
        <fullName evidence="2">Uncharacterized protein</fullName>
    </submittedName>
</protein>
<evidence type="ECO:0000313" key="3">
    <source>
        <dbReference type="Proteomes" id="UP000250043"/>
    </source>
</evidence>
<sequence length="118" mass="13463">MITDFLHDDKEALRNCSLSCRAMLPSCRVHLFQKIMASSVPHQMHKQSTLACLHQLLQDSPHIGQYIRFLRIFVETESAFEVFVSISDISEWLHPFPRSGLGRRGRSSADLSVLHRSG</sequence>
<evidence type="ECO:0000256" key="1">
    <source>
        <dbReference type="SAM" id="MobiDB-lite"/>
    </source>
</evidence>
<name>A0A8E2B327_9APHY</name>
<proteinExistence type="predicted"/>
<dbReference type="EMBL" id="KV722405">
    <property type="protein sequence ID" value="OCH90390.1"/>
    <property type="molecule type" value="Genomic_DNA"/>
</dbReference>